<reference evidence="2 3" key="1">
    <citation type="submission" date="2019-07" db="EMBL/GenBank/DDBJ databases">
        <title>Whole genome shotgun sequence of Cellulomonas aerilata NBRC 106308.</title>
        <authorList>
            <person name="Hosoyama A."/>
            <person name="Uohara A."/>
            <person name="Ohji S."/>
            <person name="Ichikawa N."/>
        </authorList>
    </citation>
    <scope>NUCLEOTIDE SEQUENCE [LARGE SCALE GENOMIC DNA]</scope>
    <source>
        <strain evidence="2 3">NBRC 106308</strain>
    </source>
</reference>
<protein>
    <submittedName>
        <fullName evidence="2">Uncharacterized protein</fullName>
    </submittedName>
</protein>
<name>A0A512DAI4_9CELL</name>
<evidence type="ECO:0000256" key="1">
    <source>
        <dbReference type="SAM" id="MobiDB-lite"/>
    </source>
</evidence>
<keyword evidence="3" id="KW-1185">Reference proteome</keyword>
<accession>A0A512DAI4</accession>
<feature type="compositionally biased region" description="Acidic residues" evidence="1">
    <location>
        <begin position="33"/>
        <end position="44"/>
    </location>
</feature>
<evidence type="ECO:0000313" key="2">
    <source>
        <dbReference type="EMBL" id="GEO33494.1"/>
    </source>
</evidence>
<dbReference type="EMBL" id="BJYY01000010">
    <property type="protein sequence ID" value="GEO33494.1"/>
    <property type="molecule type" value="Genomic_DNA"/>
</dbReference>
<proteinExistence type="predicted"/>
<dbReference type="AlphaFoldDB" id="A0A512DAI4"/>
<evidence type="ECO:0000313" key="3">
    <source>
        <dbReference type="Proteomes" id="UP000321181"/>
    </source>
</evidence>
<feature type="compositionally biased region" description="Acidic residues" evidence="1">
    <location>
        <begin position="13"/>
        <end position="23"/>
    </location>
</feature>
<gene>
    <name evidence="2" type="ORF">CAE01nite_12190</name>
</gene>
<sequence length="55" mass="5919">MSENTQNPSEVPYDPDQDADTDPDMLNPRAEGAEDADVSGDPDADPGMLNPRDTE</sequence>
<comment type="caution">
    <text evidence="2">The sequence shown here is derived from an EMBL/GenBank/DDBJ whole genome shotgun (WGS) entry which is preliminary data.</text>
</comment>
<feature type="region of interest" description="Disordered" evidence="1">
    <location>
        <begin position="1"/>
        <end position="55"/>
    </location>
</feature>
<dbReference type="Proteomes" id="UP000321181">
    <property type="component" value="Unassembled WGS sequence"/>
</dbReference>
<dbReference type="RefSeq" id="WP_186816441.1">
    <property type="nucleotide sequence ID" value="NZ_BAAARM010000002.1"/>
</dbReference>
<organism evidence="2 3">
    <name type="scientific">Cellulomonas aerilata</name>
    <dbReference type="NCBI Taxonomy" id="515326"/>
    <lineage>
        <taxon>Bacteria</taxon>
        <taxon>Bacillati</taxon>
        <taxon>Actinomycetota</taxon>
        <taxon>Actinomycetes</taxon>
        <taxon>Micrococcales</taxon>
        <taxon>Cellulomonadaceae</taxon>
        <taxon>Cellulomonas</taxon>
    </lineage>
</organism>